<comment type="subcellular location">
    <subcellularLocation>
        <location evidence="1">Membrane</location>
        <topology evidence="1">Multi-pass membrane protein</topology>
    </subcellularLocation>
</comment>
<feature type="transmembrane region" description="Helical" evidence="6">
    <location>
        <begin position="183"/>
        <end position="199"/>
    </location>
</feature>
<name>A0ABT9VIV8_9BACI</name>
<evidence type="ECO:0000256" key="2">
    <source>
        <dbReference type="ARBA" id="ARBA00007524"/>
    </source>
</evidence>
<reference evidence="7 8" key="1">
    <citation type="submission" date="2023-07" db="EMBL/GenBank/DDBJ databases">
        <title>Genomic Encyclopedia of Type Strains, Phase IV (KMG-IV): sequencing the most valuable type-strain genomes for metagenomic binning, comparative biology and taxonomic classification.</title>
        <authorList>
            <person name="Goeker M."/>
        </authorList>
    </citation>
    <scope>NUCLEOTIDE SEQUENCE [LARGE SCALE GENOMIC DNA]</scope>
    <source>
        <strain evidence="7 8">DSM 16460</strain>
    </source>
</reference>
<dbReference type="PANTHER" id="PTHR33802:SF2">
    <property type="entry name" value="EF-HAND DOMAIN-CONTAINING PROTEIN"/>
    <property type="match status" value="1"/>
</dbReference>
<organism evidence="7 8">
    <name type="scientific">Alkalibacillus salilacus</name>
    <dbReference type="NCBI Taxonomy" id="284582"/>
    <lineage>
        <taxon>Bacteria</taxon>
        <taxon>Bacillati</taxon>
        <taxon>Bacillota</taxon>
        <taxon>Bacilli</taxon>
        <taxon>Bacillales</taxon>
        <taxon>Bacillaceae</taxon>
        <taxon>Alkalibacillus</taxon>
    </lineage>
</organism>
<dbReference type="InterPro" id="IPR038330">
    <property type="entry name" value="TspO/MBR-related_sf"/>
</dbReference>
<dbReference type="Pfam" id="PF03073">
    <property type="entry name" value="TspO_MBR"/>
    <property type="match status" value="1"/>
</dbReference>
<keyword evidence="3 6" id="KW-0812">Transmembrane</keyword>
<evidence type="ECO:0000256" key="1">
    <source>
        <dbReference type="ARBA" id="ARBA00004141"/>
    </source>
</evidence>
<keyword evidence="8" id="KW-1185">Reference proteome</keyword>
<evidence type="ECO:0000256" key="6">
    <source>
        <dbReference type="SAM" id="Phobius"/>
    </source>
</evidence>
<feature type="transmembrane region" description="Helical" evidence="6">
    <location>
        <begin position="94"/>
        <end position="112"/>
    </location>
</feature>
<evidence type="ECO:0000313" key="8">
    <source>
        <dbReference type="Proteomes" id="UP001224359"/>
    </source>
</evidence>
<sequence>MMLLLMLGFNLFANLLPLNGQTTGEISDRLNVLLIPADYTFGIWGLIYGALIVWVIMLFISQNGDRVTQSLGYSLIVSHIFNMAWLVFFHYEWFGLALLAIIALWFSLLVSYRRISNTNVREAWRFPISIYLAWVTVATLISIAIVINVNDWFTWVPPVIGTLFFIWLAAISAIIGLGRTGDIWFPIVMIWALIGITINRLEYPVIAYSSLCIAGLLAVVIISFYFTQQKASRKETTD</sequence>
<keyword evidence="4 6" id="KW-1133">Transmembrane helix</keyword>
<dbReference type="InterPro" id="IPR004307">
    <property type="entry name" value="TspO_MBR"/>
</dbReference>
<feature type="transmembrane region" description="Helical" evidence="6">
    <location>
        <begin position="71"/>
        <end position="88"/>
    </location>
</feature>
<comment type="similarity">
    <text evidence="2">Belongs to the TspO/BZRP family.</text>
</comment>
<feature type="transmembrane region" description="Helical" evidence="6">
    <location>
        <begin position="155"/>
        <end position="176"/>
    </location>
</feature>
<feature type="transmembrane region" description="Helical" evidence="6">
    <location>
        <begin position="124"/>
        <end position="149"/>
    </location>
</feature>
<feature type="transmembrane region" description="Helical" evidence="6">
    <location>
        <begin position="205"/>
        <end position="226"/>
    </location>
</feature>
<evidence type="ECO:0000313" key="7">
    <source>
        <dbReference type="EMBL" id="MDQ0160897.1"/>
    </source>
</evidence>
<evidence type="ECO:0000256" key="3">
    <source>
        <dbReference type="ARBA" id="ARBA00022692"/>
    </source>
</evidence>
<proteinExistence type="inferred from homology"/>
<dbReference type="Gene3D" id="1.20.1260.100">
    <property type="entry name" value="TspO/MBR protein"/>
    <property type="match status" value="1"/>
</dbReference>
<evidence type="ECO:0000256" key="4">
    <source>
        <dbReference type="ARBA" id="ARBA00022989"/>
    </source>
</evidence>
<gene>
    <name evidence="7" type="ORF">J2S77_002904</name>
</gene>
<dbReference type="PANTHER" id="PTHR33802">
    <property type="entry name" value="SI:CH211-161H7.5-RELATED"/>
    <property type="match status" value="1"/>
</dbReference>
<dbReference type="Proteomes" id="UP001224359">
    <property type="component" value="Unassembled WGS sequence"/>
</dbReference>
<feature type="transmembrane region" description="Helical" evidence="6">
    <location>
        <begin position="41"/>
        <end position="59"/>
    </location>
</feature>
<protein>
    <recommendedName>
        <fullName evidence="9">Tryptophan-rich sensory protein</fullName>
    </recommendedName>
</protein>
<accession>A0ABT9VIV8</accession>
<comment type="caution">
    <text evidence="7">The sequence shown here is derived from an EMBL/GenBank/DDBJ whole genome shotgun (WGS) entry which is preliminary data.</text>
</comment>
<dbReference type="EMBL" id="JAUSTQ010000022">
    <property type="protein sequence ID" value="MDQ0160897.1"/>
    <property type="molecule type" value="Genomic_DNA"/>
</dbReference>
<keyword evidence="5 6" id="KW-0472">Membrane</keyword>
<evidence type="ECO:0000256" key="5">
    <source>
        <dbReference type="ARBA" id="ARBA00023136"/>
    </source>
</evidence>
<evidence type="ECO:0008006" key="9">
    <source>
        <dbReference type="Google" id="ProtNLM"/>
    </source>
</evidence>